<evidence type="ECO:0000313" key="8">
    <source>
        <dbReference type="EMBL" id="KAK9812291.1"/>
    </source>
</evidence>
<dbReference type="Proteomes" id="UP001465755">
    <property type="component" value="Unassembled WGS sequence"/>
</dbReference>
<keyword evidence="9" id="KW-1185">Reference proteome</keyword>
<dbReference type="InterPro" id="IPR019440">
    <property type="entry name" value="MAU2"/>
</dbReference>
<dbReference type="EMBL" id="JALJOQ010000008">
    <property type="protein sequence ID" value="KAK9812291.1"/>
    <property type="molecule type" value="Genomic_DNA"/>
</dbReference>
<dbReference type="PANTHER" id="PTHR21394">
    <property type="entry name" value="MAU2 CHROMATID COHESION FACTOR HOMOLOG"/>
    <property type="match status" value="1"/>
</dbReference>
<keyword evidence="3" id="KW-0132">Cell division</keyword>
<evidence type="ECO:0000256" key="5">
    <source>
        <dbReference type="ARBA" id="ARBA00022829"/>
    </source>
</evidence>
<proteinExistence type="inferred from homology"/>
<dbReference type="GO" id="GO:0007059">
    <property type="term" value="P:chromosome segregation"/>
    <property type="evidence" value="ECO:0007669"/>
    <property type="project" value="UniProtKB-KW"/>
</dbReference>
<evidence type="ECO:0000256" key="3">
    <source>
        <dbReference type="ARBA" id="ARBA00022618"/>
    </source>
</evidence>
<dbReference type="GO" id="GO:0007064">
    <property type="term" value="P:mitotic sister chromatid cohesion"/>
    <property type="evidence" value="ECO:0007669"/>
    <property type="project" value="InterPro"/>
</dbReference>
<accession>A0AAW1PFM6</accession>
<dbReference type="Pfam" id="PF10345">
    <property type="entry name" value="Cohesin_load"/>
    <property type="match status" value="1"/>
</dbReference>
<dbReference type="AlphaFoldDB" id="A0AAW1PFM6"/>
<protein>
    <recommendedName>
        <fullName evidence="10">MAU2 chromatid cohesion factor homolog</fullName>
    </recommendedName>
</protein>
<evidence type="ECO:0000256" key="6">
    <source>
        <dbReference type="ARBA" id="ARBA00023242"/>
    </source>
</evidence>
<sequence>MASEVLQELAQGFLDKGLVLQGMKCLEALCSSSLQLPASAARTRLQLAQLILQHTAQTSMARHHLERAQLSLQGCPGNLALKCQVASQLAHCLGKLGQVKLQRQTLLKALQLCREQQQLNSVEIAQQWELHFSCRLAALQFQLGDSEAAAAALQLASRLALSQPPLVQVLVNLFSAQLQIATGQQASADETLNRALKLLAASRTLPIASEAAALHMKHLEVHAHVLQLLSALAAGKSASLQTSALQLVQSLLAGLPPAEWSYEWLPRAVVTALLHLIAATILGPMAKQEAAGGHLTQGRRCLDAQMQATAIDLQAGEQAVAVQEAAAALVPSIHLSAGQYAAAMGQDKGIPEAAGQATEILKHYHLFDSPDLGALPQHERAAAMLVVAMTQVQVGDAGASQHFAKALKLAHTTLQNHHLVTQVLTQFAPTTMAAKDSAGASKMLASGVTLAKSLQDLPTQVQALQETARQLSLTGDTTKTQEYLASGERKEQELQQHLLAAADCPEHQMVLQWQPT</sequence>
<dbReference type="GO" id="GO:0005634">
    <property type="term" value="C:nucleus"/>
    <property type="evidence" value="ECO:0007669"/>
    <property type="project" value="UniProtKB-SubCell"/>
</dbReference>
<dbReference type="GO" id="GO:0051301">
    <property type="term" value="P:cell division"/>
    <property type="evidence" value="ECO:0007669"/>
    <property type="project" value="UniProtKB-KW"/>
</dbReference>
<evidence type="ECO:0000256" key="1">
    <source>
        <dbReference type="ARBA" id="ARBA00004123"/>
    </source>
</evidence>
<comment type="similarity">
    <text evidence="2">Belongs to the SCC4/mau-2 family.</text>
</comment>
<comment type="subcellular location">
    <subcellularLocation>
        <location evidence="1">Nucleus</location>
    </subcellularLocation>
</comment>
<keyword evidence="5" id="KW-0159">Chromosome partition</keyword>
<evidence type="ECO:0000256" key="2">
    <source>
        <dbReference type="ARBA" id="ARBA00008585"/>
    </source>
</evidence>
<evidence type="ECO:0000256" key="4">
    <source>
        <dbReference type="ARBA" id="ARBA00022776"/>
    </source>
</evidence>
<name>A0AAW1PFM6_9CHLO</name>
<organism evidence="8 9">
    <name type="scientific">Symbiochloris irregularis</name>
    <dbReference type="NCBI Taxonomy" id="706552"/>
    <lineage>
        <taxon>Eukaryota</taxon>
        <taxon>Viridiplantae</taxon>
        <taxon>Chlorophyta</taxon>
        <taxon>core chlorophytes</taxon>
        <taxon>Trebouxiophyceae</taxon>
        <taxon>Trebouxiales</taxon>
        <taxon>Trebouxiaceae</taxon>
        <taxon>Symbiochloris</taxon>
    </lineage>
</organism>
<reference evidence="8 9" key="1">
    <citation type="journal article" date="2024" name="Nat. Commun.">
        <title>Phylogenomics reveals the evolutionary origins of lichenization in chlorophyte algae.</title>
        <authorList>
            <person name="Puginier C."/>
            <person name="Libourel C."/>
            <person name="Otte J."/>
            <person name="Skaloud P."/>
            <person name="Haon M."/>
            <person name="Grisel S."/>
            <person name="Petersen M."/>
            <person name="Berrin J.G."/>
            <person name="Delaux P.M."/>
            <person name="Dal Grande F."/>
            <person name="Keller J."/>
        </authorList>
    </citation>
    <scope>NUCLEOTIDE SEQUENCE [LARGE SCALE GENOMIC DNA]</scope>
    <source>
        <strain evidence="8 9">SAG 2036</strain>
    </source>
</reference>
<keyword evidence="7" id="KW-0131">Cell cycle</keyword>
<keyword evidence="6" id="KW-0539">Nucleus</keyword>
<evidence type="ECO:0008006" key="10">
    <source>
        <dbReference type="Google" id="ProtNLM"/>
    </source>
</evidence>
<keyword evidence="4" id="KW-0498">Mitosis</keyword>
<evidence type="ECO:0000256" key="7">
    <source>
        <dbReference type="ARBA" id="ARBA00023306"/>
    </source>
</evidence>
<comment type="caution">
    <text evidence="8">The sequence shown here is derived from an EMBL/GenBank/DDBJ whole genome shotgun (WGS) entry which is preliminary data.</text>
</comment>
<evidence type="ECO:0000313" key="9">
    <source>
        <dbReference type="Proteomes" id="UP001465755"/>
    </source>
</evidence>
<gene>
    <name evidence="8" type="ORF">WJX73_010343</name>
</gene>